<gene>
    <name evidence="6" type="ORF">DP83_10750</name>
</gene>
<keyword evidence="4" id="KW-0472">Membrane</keyword>
<comment type="similarity">
    <text evidence="2">Belongs to the bacterial solute-binding protein SsuA/TauA family.</text>
</comment>
<reference evidence="6 7" key="1">
    <citation type="submission" date="2014-04" db="EMBL/GenBank/DDBJ databases">
        <title>Vibrio metecus sp. nov., a close relative of Vibrio cholerae isolated from coastal brackish ponds and clinical specimens.</title>
        <authorList>
            <person name="Kirchberger P.C."/>
            <person name="Turnsek M."/>
            <person name="Hunt D.E."/>
            <person name="Haley B.J."/>
            <person name="Colwell R."/>
            <person name="Polz M.F."/>
            <person name="Tarr C.L."/>
            <person name="Boucher Y."/>
        </authorList>
    </citation>
    <scope>NUCLEOTIDE SEQUENCE [LARGE SCALE GENOMIC DNA]</scope>
    <source>
        <strain evidence="7">PPCK-2014</strain>
    </source>
</reference>
<evidence type="ECO:0000256" key="4">
    <source>
        <dbReference type="SAM" id="Phobius"/>
    </source>
</evidence>
<dbReference type="Proteomes" id="UP000027331">
    <property type="component" value="Unassembled WGS sequence"/>
</dbReference>
<organism evidence="6 7">
    <name type="scientific">Vibrio metoecus</name>
    <dbReference type="NCBI Taxonomy" id="1481663"/>
    <lineage>
        <taxon>Bacteria</taxon>
        <taxon>Pseudomonadati</taxon>
        <taxon>Pseudomonadota</taxon>
        <taxon>Gammaproteobacteria</taxon>
        <taxon>Vibrionales</taxon>
        <taxon>Vibrionaceae</taxon>
        <taxon>Vibrio</taxon>
    </lineage>
</organism>
<evidence type="ECO:0000259" key="5">
    <source>
        <dbReference type="Pfam" id="PF09084"/>
    </source>
</evidence>
<proteinExistence type="inferred from homology"/>
<accession>A0ABR4RV81</accession>
<dbReference type="Gene3D" id="3.40.190.10">
    <property type="entry name" value="Periplasmic binding protein-like II"/>
    <property type="match status" value="2"/>
</dbReference>
<dbReference type="Pfam" id="PF09084">
    <property type="entry name" value="NMT1"/>
    <property type="match status" value="1"/>
</dbReference>
<name>A0ABR4RV81_VIBMT</name>
<evidence type="ECO:0000313" key="7">
    <source>
        <dbReference type="Proteomes" id="UP000027331"/>
    </source>
</evidence>
<keyword evidence="4" id="KW-1133">Transmembrane helix</keyword>
<keyword evidence="3" id="KW-0732">Signal</keyword>
<evidence type="ECO:0000313" key="6">
    <source>
        <dbReference type="EMBL" id="KDO13608.1"/>
    </source>
</evidence>
<protein>
    <submittedName>
        <fullName evidence="6">ABC transporter substrate-binding protein</fullName>
    </submittedName>
</protein>
<dbReference type="PANTHER" id="PTHR30024">
    <property type="entry name" value="ALIPHATIC SULFONATES-BINDING PROTEIN-RELATED"/>
    <property type="match status" value="1"/>
</dbReference>
<keyword evidence="7" id="KW-1185">Reference proteome</keyword>
<dbReference type="EMBL" id="JJMN01000064">
    <property type="protein sequence ID" value="KDO13608.1"/>
    <property type="molecule type" value="Genomic_DNA"/>
</dbReference>
<dbReference type="SUPFAM" id="SSF53850">
    <property type="entry name" value="Periplasmic binding protein-like II"/>
    <property type="match status" value="1"/>
</dbReference>
<dbReference type="InterPro" id="IPR015168">
    <property type="entry name" value="SsuA/THI5"/>
</dbReference>
<keyword evidence="4" id="KW-0812">Transmembrane</keyword>
<comment type="subcellular location">
    <subcellularLocation>
        <location evidence="1">Periplasm</location>
    </subcellularLocation>
</comment>
<feature type="domain" description="SsuA/THI5-like" evidence="5">
    <location>
        <begin position="64"/>
        <end position="262"/>
    </location>
</feature>
<sequence>MFLVRQSHRWVVYLLSVAMALGLWLWWKPLLNSTASVTTLVPIKIAVSQTPLSSPFYLLQINWAFFREQGINVELVACSGGVQCSQALLKGDVSYATASESVVMFTSFERQDFEILASFVQSDNDVKLLALKENEIHAMGDLQNKRIGMIKASSSEFYFDSLLLVNNLKGIPLNKVYGSPEELYQKLFDKQLDAVSIWEPWGYKIDVAANSQVTNLGLPGIYTLSFNLLTMKNTPTSEEQNTLAILKSLKQAISWMHQNPEKTLHRVAGVLNIDEKQLQWSWQDYSFRLSLGNTLLTNLQLQGRWALDSRLVLGEMPDYRQLMADELFLNVTQSGGAE</sequence>
<evidence type="ECO:0000256" key="1">
    <source>
        <dbReference type="ARBA" id="ARBA00004418"/>
    </source>
</evidence>
<dbReference type="PANTHER" id="PTHR30024:SF47">
    <property type="entry name" value="TAURINE-BINDING PERIPLASMIC PROTEIN"/>
    <property type="match status" value="1"/>
</dbReference>
<comment type="caution">
    <text evidence="6">The sequence shown here is derived from an EMBL/GenBank/DDBJ whole genome shotgun (WGS) entry which is preliminary data.</text>
</comment>
<feature type="transmembrane region" description="Helical" evidence="4">
    <location>
        <begin position="10"/>
        <end position="27"/>
    </location>
</feature>
<evidence type="ECO:0000256" key="2">
    <source>
        <dbReference type="ARBA" id="ARBA00010742"/>
    </source>
</evidence>
<evidence type="ECO:0000256" key="3">
    <source>
        <dbReference type="ARBA" id="ARBA00022729"/>
    </source>
</evidence>